<protein>
    <submittedName>
        <fullName evidence="1">Uncharacterized protein</fullName>
    </submittedName>
</protein>
<proteinExistence type="predicted"/>
<keyword evidence="2" id="KW-1185">Reference proteome</keyword>
<dbReference type="AlphaFoldDB" id="A0A9Q3EXM8"/>
<accession>A0A9Q3EXM8</accession>
<dbReference type="Proteomes" id="UP000765509">
    <property type="component" value="Unassembled WGS sequence"/>
</dbReference>
<dbReference type="OrthoDB" id="3158924at2759"/>
<evidence type="ECO:0000313" key="2">
    <source>
        <dbReference type="Proteomes" id="UP000765509"/>
    </source>
</evidence>
<name>A0A9Q3EXM8_9BASI</name>
<organism evidence="1 2">
    <name type="scientific">Austropuccinia psidii MF-1</name>
    <dbReference type="NCBI Taxonomy" id="1389203"/>
    <lineage>
        <taxon>Eukaryota</taxon>
        <taxon>Fungi</taxon>
        <taxon>Dikarya</taxon>
        <taxon>Basidiomycota</taxon>
        <taxon>Pucciniomycotina</taxon>
        <taxon>Pucciniomycetes</taxon>
        <taxon>Pucciniales</taxon>
        <taxon>Sphaerophragmiaceae</taxon>
        <taxon>Austropuccinia</taxon>
    </lineage>
</organism>
<sequence length="98" mass="11732">MNKHPSFPLSLITAYSSSDKEIFPLINQPPLEIPTLEEGKEKEIVKFFKERRRRNKKEREKYVRFRNPAQGEEWLLEKDITNADTQLRIVVHERRPEA</sequence>
<gene>
    <name evidence="1" type="ORF">O181_067572</name>
</gene>
<evidence type="ECO:0000313" key="1">
    <source>
        <dbReference type="EMBL" id="MBW0527857.1"/>
    </source>
</evidence>
<reference evidence="1" key="1">
    <citation type="submission" date="2021-03" db="EMBL/GenBank/DDBJ databases">
        <title>Draft genome sequence of rust myrtle Austropuccinia psidii MF-1, a brazilian biotype.</title>
        <authorList>
            <person name="Quecine M.C."/>
            <person name="Pachon D.M.R."/>
            <person name="Bonatelli M.L."/>
            <person name="Correr F.H."/>
            <person name="Franceschini L.M."/>
            <person name="Leite T.F."/>
            <person name="Margarido G.R.A."/>
            <person name="Almeida C.A."/>
            <person name="Ferrarezi J.A."/>
            <person name="Labate C.A."/>
        </authorList>
    </citation>
    <scope>NUCLEOTIDE SEQUENCE</scope>
    <source>
        <strain evidence="1">MF-1</strain>
    </source>
</reference>
<dbReference type="EMBL" id="AVOT02033876">
    <property type="protein sequence ID" value="MBW0527857.1"/>
    <property type="molecule type" value="Genomic_DNA"/>
</dbReference>
<comment type="caution">
    <text evidence="1">The sequence shown here is derived from an EMBL/GenBank/DDBJ whole genome shotgun (WGS) entry which is preliminary data.</text>
</comment>